<evidence type="ECO:0000313" key="13">
    <source>
        <dbReference type="Proteomes" id="UP000054549"/>
    </source>
</evidence>
<dbReference type="FunFam" id="3.40.50.10050:FF:000001">
    <property type="entry name" value="Translation initiation factor IF-2"/>
    <property type="match status" value="1"/>
</dbReference>
<keyword evidence="13" id="KW-1185">Reference proteome</keyword>
<dbReference type="InterPro" id="IPR005225">
    <property type="entry name" value="Small_GTP-bd"/>
</dbReference>
<dbReference type="InterPro" id="IPR023115">
    <property type="entry name" value="TIF_IF2_dom3"/>
</dbReference>
<dbReference type="NCBIfam" id="TIGR00231">
    <property type="entry name" value="small_GTP"/>
    <property type="match status" value="1"/>
</dbReference>
<evidence type="ECO:0000256" key="7">
    <source>
        <dbReference type="ARBA" id="ARBA00023128"/>
    </source>
</evidence>
<keyword evidence="5" id="KW-0648">Protein biosynthesis</keyword>
<evidence type="ECO:0000256" key="1">
    <source>
        <dbReference type="ARBA" id="ARBA00004173"/>
    </source>
</evidence>
<name>A0A0C2TQT5_AMAMK</name>
<protein>
    <recommendedName>
        <fullName evidence="9">Translation initiation factor IF-2, mitochondrial</fullName>
    </recommendedName>
</protein>
<evidence type="ECO:0000256" key="5">
    <source>
        <dbReference type="ARBA" id="ARBA00022917"/>
    </source>
</evidence>
<feature type="compositionally biased region" description="Basic and acidic residues" evidence="10">
    <location>
        <begin position="8"/>
        <end position="23"/>
    </location>
</feature>
<dbReference type="Pfam" id="PF11987">
    <property type="entry name" value="IF-2"/>
    <property type="match status" value="1"/>
</dbReference>
<dbReference type="OrthoDB" id="361630at2759"/>
<keyword evidence="3" id="KW-0396">Initiation factor</keyword>
<dbReference type="Gene3D" id="2.40.30.10">
    <property type="entry name" value="Translation factors"/>
    <property type="match status" value="2"/>
</dbReference>
<dbReference type="InterPro" id="IPR006847">
    <property type="entry name" value="IF2_N"/>
</dbReference>
<dbReference type="FunFam" id="2.40.30.10:FF:000008">
    <property type="entry name" value="Translation initiation factor IF-2"/>
    <property type="match status" value="1"/>
</dbReference>
<evidence type="ECO:0000256" key="8">
    <source>
        <dbReference type="ARBA" id="ARBA00023134"/>
    </source>
</evidence>
<dbReference type="Pfam" id="PF22042">
    <property type="entry name" value="EF-G_D2"/>
    <property type="match status" value="1"/>
</dbReference>
<dbReference type="Gene3D" id="3.40.50.300">
    <property type="entry name" value="P-loop containing nucleotide triphosphate hydrolases"/>
    <property type="match status" value="1"/>
</dbReference>
<dbReference type="EMBL" id="KN818225">
    <property type="protein sequence ID" value="KIL69624.1"/>
    <property type="molecule type" value="Genomic_DNA"/>
</dbReference>
<dbReference type="GO" id="GO:0003924">
    <property type="term" value="F:GTPase activity"/>
    <property type="evidence" value="ECO:0007669"/>
    <property type="project" value="InterPro"/>
</dbReference>
<dbReference type="STRING" id="946122.A0A0C2TQT5"/>
<dbReference type="FunFam" id="3.40.50.300:FF:000019">
    <property type="entry name" value="Translation initiation factor IF-2"/>
    <property type="match status" value="1"/>
</dbReference>
<evidence type="ECO:0000259" key="11">
    <source>
        <dbReference type="PROSITE" id="PS51722"/>
    </source>
</evidence>
<dbReference type="PANTHER" id="PTHR43381:SF20">
    <property type="entry name" value="TRANSLATION INITIATION FACTOR IF-2, MITOCHONDRIAL"/>
    <property type="match status" value="1"/>
</dbReference>
<dbReference type="PRINTS" id="PR00315">
    <property type="entry name" value="ELONGATNFCT"/>
</dbReference>
<dbReference type="InterPro" id="IPR000795">
    <property type="entry name" value="T_Tr_GTP-bd_dom"/>
</dbReference>
<feature type="compositionally biased region" description="Polar residues" evidence="10">
    <location>
        <begin position="30"/>
        <end position="40"/>
    </location>
</feature>
<dbReference type="GO" id="GO:0005739">
    <property type="term" value="C:mitochondrion"/>
    <property type="evidence" value="ECO:0007669"/>
    <property type="project" value="UniProtKB-SubCell"/>
</dbReference>
<dbReference type="Pfam" id="PF04760">
    <property type="entry name" value="IF2_N"/>
    <property type="match status" value="1"/>
</dbReference>
<dbReference type="CDD" id="cd01887">
    <property type="entry name" value="IF2_eIF5B"/>
    <property type="match status" value="1"/>
</dbReference>
<comment type="similarity">
    <text evidence="2">Belongs to the TRAFAC class translation factor GTPase superfamily. Classic translation factor GTPase family. IF-2 subfamily.</text>
</comment>
<dbReference type="InterPro" id="IPR036925">
    <property type="entry name" value="TIF_IF2_dom3_sf"/>
</dbReference>
<keyword evidence="7" id="KW-0496">Mitochondrion</keyword>
<evidence type="ECO:0000256" key="9">
    <source>
        <dbReference type="ARBA" id="ARBA00044200"/>
    </source>
</evidence>
<dbReference type="Gene3D" id="3.40.50.10050">
    <property type="entry name" value="Translation initiation factor IF- 2, domain 3"/>
    <property type="match status" value="1"/>
</dbReference>
<evidence type="ECO:0000256" key="2">
    <source>
        <dbReference type="ARBA" id="ARBA00007733"/>
    </source>
</evidence>
<dbReference type="PROSITE" id="PS51722">
    <property type="entry name" value="G_TR_2"/>
    <property type="match status" value="1"/>
</dbReference>
<dbReference type="InterPro" id="IPR053905">
    <property type="entry name" value="EF-G-like_DII"/>
</dbReference>
<dbReference type="CDD" id="cd03692">
    <property type="entry name" value="mtIF2_IVc"/>
    <property type="match status" value="1"/>
</dbReference>
<dbReference type="SUPFAM" id="SSF52540">
    <property type="entry name" value="P-loop containing nucleoside triphosphate hydrolases"/>
    <property type="match status" value="1"/>
</dbReference>
<dbReference type="GO" id="GO:0003743">
    <property type="term" value="F:translation initiation factor activity"/>
    <property type="evidence" value="ECO:0007669"/>
    <property type="project" value="UniProtKB-KW"/>
</dbReference>
<dbReference type="Proteomes" id="UP000054549">
    <property type="component" value="Unassembled WGS sequence"/>
</dbReference>
<feature type="region of interest" description="Disordered" evidence="10">
    <location>
        <begin position="452"/>
        <end position="473"/>
    </location>
</feature>
<dbReference type="HOGENOM" id="CLU_006301_5_2_1"/>
<dbReference type="SUPFAM" id="SSF50447">
    <property type="entry name" value="Translation proteins"/>
    <property type="match status" value="2"/>
</dbReference>
<proteinExistence type="inferred from homology"/>
<dbReference type="Pfam" id="PF00009">
    <property type="entry name" value="GTP_EFTU"/>
    <property type="match status" value="1"/>
</dbReference>
<dbReference type="FunCoup" id="A0A0C2TQT5">
    <property type="interactions" value="462"/>
</dbReference>
<comment type="subcellular location">
    <subcellularLocation>
        <location evidence="1">Mitochondrion</location>
    </subcellularLocation>
</comment>
<dbReference type="InterPro" id="IPR009000">
    <property type="entry name" value="Transl_B-barrel_sf"/>
</dbReference>
<reference evidence="12 13" key="1">
    <citation type="submission" date="2014-04" db="EMBL/GenBank/DDBJ databases">
        <title>Evolutionary Origins and Diversification of the Mycorrhizal Mutualists.</title>
        <authorList>
            <consortium name="DOE Joint Genome Institute"/>
            <consortium name="Mycorrhizal Genomics Consortium"/>
            <person name="Kohler A."/>
            <person name="Kuo A."/>
            <person name="Nagy L.G."/>
            <person name="Floudas D."/>
            <person name="Copeland A."/>
            <person name="Barry K.W."/>
            <person name="Cichocki N."/>
            <person name="Veneault-Fourrey C."/>
            <person name="LaButti K."/>
            <person name="Lindquist E.A."/>
            <person name="Lipzen A."/>
            <person name="Lundell T."/>
            <person name="Morin E."/>
            <person name="Murat C."/>
            <person name="Riley R."/>
            <person name="Ohm R."/>
            <person name="Sun H."/>
            <person name="Tunlid A."/>
            <person name="Henrissat B."/>
            <person name="Grigoriev I.V."/>
            <person name="Hibbett D.S."/>
            <person name="Martin F."/>
        </authorList>
    </citation>
    <scope>NUCLEOTIDE SEQUENCE [LARGE SCALE GENOMIC DNA]</scope>
    <source>
        <strain evidence="12 13">Koide BX008</strain>
    </source>
</reference>
<keyword evidence="4" id="KW-0547">Nucleotide-binding</keyword>
<gene>
    <name evidence="12" type="ORF">M378DRAFT_68567</name>
</gene>
<dbReference type="AlphaFoldDB" id="A0A0C2TQT5"/>
<dbReference type="InParanoid" id="A0A0C2TQT5"/>
<dbReference type="GO" id="GO:0005525">
    <property type="term" value="F:GTP binding"/>
    <property type="evidence" value="ECO:0007669"/>
    <property type="project" value="UniProtKB-KW"/>
</dbReference>
<evidence type="ECO:0000313" key="12">
    <source>
        <dbReference type="EMBL" id="KIL69624.1"/>
    </source>
</evidence>
<sequence>MHSLTDNASRKERDRPRRTDRNLFKGRGSLLSSSDSIGQKNDSRSKTGKAEAPPRQEKVKVKRHRNVVSQRVDVYIPTTITVGNLARLLNVRLERLQKQMRLAGIGDDASHDYVLTADYAALFAEEFGRNPVISDEAAFDICALPPHPNPTSLPSRPPVVAIMGHVDHGKTTLLDTLRSASVAKGEAGGITQHIGAFSVPVPCNGGNDPCSSITFLDTPGHAAFTAMRARGAHVTDIIVLVVAADDGVMPQTREIIDLIKKEEGNVGVVVAINKVDKPGIDIEGVQKALLMEGLQLESFGGDIPCVTVSGLTGDGLPELIETISAMAEMQDLRAERDGSTHGYVLESNVLKGLGPTATVLVLRGRLKIGSHIISGVSQAKVRVMKDAAGIAAKAAYPGMAVTVSGWKILPSAGDEVLEGNEADVKKAVTNRERKAQLDALLSDVDIINKSRRQEKDKRSLAETSGPADEGHEEPKELKLIIKADVSGSVEAVVGAIQGIGNDKAAAKVVFSGVGDISEADVMMAKALGGTIMGFSVTAPRAVETLAARSNVPVCTSAVIYRLTDDVRQRVINLLPVSVETAVTGEANVLQIFEIRVKAKETKKVAGCRVINGVVEKALHARVVRNGTVIHEGRFDTIRHLKMDVTEVRKGSECGLSFSDFHDLHQGDLIQTFKRIETPGIL</sequence>
<dbReference type="InterPro" id="IPR027417">
    <property type="entry name" value="P-loop_NTPase"/>
</dbReference>
<feature type="domain" description="Tr-type G" evidence="11">
    <location>
        <begin position="155"/>
        <end position="333"/>
    </location>
</feature>
<feature type="compositionally biased region" description="Basic and acidic residues" evidence="10">
    <location>
        <begin position="41"/>
        <end position="59"/>
    </location>
</feature>
<dbReference type="PANTHER" id="PTHR43381">
    <property type="entry name" value="TRANSLATION INITIATION FACTOR IF-2-RELATED"/>
    <property type="match status" value="1"/>
</dbReference>
<feature type="region of interest" description="Disordered" evidence="10">
    <location>
        <begin position="1"/>
        <end position="59"/>
    </location>
</feature>
<evidence type="ECO:0000256" key="10">
    <source>
        <dbReference type="SAM" id="MobiDB-lite"/>
    </source>
</evidence>
<dbReference type="SUPFAM" id="SSF52156">
    <property type="entry name" value="Initiation factor IF2/eIF5b, domain 3"/>
    <property type="match status" value="1"/>
</dbReference>
<evidence type="ECO:0000256" key="4">
    <source>
        <dbReference type="ARBA" id="ARBA00022741"/>
    </source>
</evidence>
<accession>A0A0C2TQT5</accession>
<keyword evidence="8" id="KW-0342">GTP-binding</keyword>
<dbReference type="NCBIfam" id="TIGR00487">
    <property type="entry name" value="IF-2"/>
    <property type="match status" value="1"/>
</dbReference>
<keyword evidence="6" id="KW-0809">Transit peptide</keyword>
<evidence type="ECO:0000256" key="6">
    <source>
        <dbReference type="ARBA" id="ARBA00022946"/>
    </source>
</evidence>
<dbReference type="InterPro" id="IPR000178">
    <property type="entry name" value="TF_IF2_bacterial-like"/>
</dbReference>
<evidence type="ECO:0000256" key="3">
    <source>
        <dbReference type="ARBA" id="ARBA00022540"/>
    </source>
</evidence>
<organism evidence="12 13">
    <name type="scientific">Amanita muscaria (strain Koide BX008)</name>
    <dbReference type="NCBI Taxonomy" id="946122"/>
    <lineage>
        <taxon>Eukaryota</taxon>
        <taxon>Fungi</taxon>
        <taxon>Dikarya</taxon>
        <taxon>Basidiomycota</taxon>
        <taxon>Agaricomycotina</taxon>
        <taxon>Agaricomycetes</taxon>
        <taxon>Agaricomycetidae</taxon>
        <taxon>Agaricales</taxon>
        <taxon>Pluteineae</taxon>
        <taxon>Amanitaceae</taxon>
        <taxon>Amanita</taxon>
    </lineage>
</organism>
<dbReference type="InterPro" id="IPR015760">
    <property type="entry name" value="TIF_IF2"/>
</dbReference>